<protein>
    <recommendedName>
        <fullName evidence="3">DUF3221 domain-containing protein</fullName>
    </recommendedName>
</protein>
<dbReference type="InterPro" id="IPR021598">
    <property type="entry name" value="DUF3221"/>
</dbReference>
<reference evidence="2" key="1">
    <citation type="submission" date="2017-01" db="EMBL/GenBank/DDBJ databases">
        <authorList>
            <person name="Varghese N."/>
            <person name="Submissions S."/>
        </authorList>
    </citation>
    <scope>NUCLEOTIDE SEQUENCE [LARGE SCALE GENOMIC DNA]</scope>
    <source>
        <strain evidence="2">DSM 23127</strain>
    </source>
</reference>
<dbReference type="STRING" id="570947.SAMN05421687_104273"/>
<gene>
    <name evidence="1" type="ORF">SAMN05421687_104273</name>
</gene>
<evidence type="ECO:0000313" key="1">
    <source>
        <dbReference type="EMBL" id="SIS46314.1"/>
    </source>
</evidence>
<dbReference type="Proteomes" id="UP000187608">
    <property type="component" value="Unassembled WGS sequence"/>
</dbReference>
<proteinExistence type="predicted"/>
<dbReference type="PROSITE" id="PS51257">
    <property type="entry name" value="PROKAR_LIPOPROTEIN"/>
    <property type="match status" value="1"/>
</dbReference>
<dbReference type="Pfam" id="PF11518">
    <property type="entry name" value="DUF3221"/>
    <property type="match status" value="1"/>
</dbReference>
<sequence>MKRILIALCGMILLAGCSFPDYKGYVMEKEDRRILVVSPEAEGWNGNDDQKHYDALWASGVPEDIEIGEQVEVWADTVAESYPGQANPEKINVLPADEPEAADLTEAEAIRKALEEKDHERGMKVIKSSEFKEEDDEWIIEIVYTNSGTPPLEVRVADRE</sequence>
<dbReference type="RefSeq" id="WP_076558515.1">
    <property type="nucleotide sequence ID" value="NZ_FTOC01000004.1"/>
</dbReference>
<keyword evidence="2" id="KW-1185">Reference proteome</keyword>
<evidence type="ECO:0000313" key="2">
    <source>
        <dbReference type="Proteomes" id="UP000187608"/>
    </source>
</evidence>
<dbReference type="OrthoDB" id="2603210at2"/>
<dbReference type="EMBL" id="FTOC01000004">
    <property type="protein sequence ID" value="SIS46314.1"/>
    <property type="molecule type" value="Genomic_DNA"/>
</dbReference>
<dbReference type="AlphaFoldDB" id="A0A1N7JAL3"/>
<dbReference type="Gene3D" id="2.40.50.140">
    <property type="entry name" value="Nucleic acid-binding proteins"/>
    <property type="match status" value="1"/>
</dbReference>
<dbReference type="InterPro" id="IPR012340">
    <property type="entry name" value="NA-bd_OB-fold"/>
</dbReference>
<evidence type="ECO:0008006" key="3">
    <source>
        <dbReference type="Google" id="ProtNLM"/>
    </source>
</evidence>
<organism evidence="1 2">
    <name type="scientific">Salimicrobium flavidum</name>
    <dbReference type="NCBI Taxonomy" id="570947"/>
    <lineage>
        <taxon>Bacteria</taxon>
        <taxon>Bacillati</taxon>
        <taxon>Bacillota</taxon>
        <taxon>Bacilli</taxon>
        <taxon>Bacillales</taxon>
        <taxon>Bacillaceae</taxon>
        <taxon>Salimicrobium</taxon>
    </lineage>
</organism>
<accession>A0A1N7JAL3</accession>
<name>A0A1N7JAL3_9BACI</name>